<keyword evidence="2" id="KW-1185">Reference proteome</keyword>
<evidence type="ECO:0000313" key="1">
    <source>
        <dbReference type="EMBL" id="GMS98396.1"/>
    </source>
</evidence>
<dbReference type="EMBL" id="BTSX01000005">
    <property type="protein sequence ID" value="GMS98396.1"/>
    <property type="molecule type" value="Genomic_DNA"/>
</dbReference>
<sequence>MHFPYGSPNLDRLLELLSTRVETLSIGKHSKEGSPFFDAVFRMLKQRIKEVDLSWHILIEEITPELLLAIISNSSLERLICSMDIENTFKARSILLGITDRIDAISITIQCMNRQMLYGDIQSGNWFEWILSMFEKRTSSVRISNYKAPVCTPEEVRTITEKLVARGKPFNFQVWLHEKPVPIIIPKKLCRKKIHQLSGMWVMIVSSNPAPPGGACLFI</sequence>
<evidence type="ECO:0000313" key="2">
    <source>
        <dbReference type="Proteomes" id="UP001432027"/>
    </source>
</evidence>
<accession>A0AAV5TVV0</accession>
<reference evidence="1" key="1">
    <citation type="submission" date="2023-10" db="EMBL/GenBank/DDBJ databases">
        <title>Genome assembly of Pristionchus species.</title>
        <authorList>
            <person name="Yoshida K."/>
            <person name="Sommer R.J."/>
        </authorList>
    </citation>
    <scope>NUCLEOTIDE SEQUENCE</scope>
    <source>
        <strain evidence="1">RS0144</strain>
    </source>
</reference>
<protein>
    <submittedName>
        <fullName evidence="1">Uncharacterized protein</fullName>
    </submittedName>
</protein>
<comment type="caution">
    <text evidence="1">The sequence shown here is derived from an EMBL/GenBank/DDBJ whole genome shotgun (WGS) entry which is preliminary data.</text>
</comment>
<proteinExistence type="predicted"/>
<organism evidence="1 2">
    <name type="scientific">Pristionchus entomophagus</name>
    <dbReference type="NCBI Taxonomy" id="358040"/>
    <lineage>
        <taxon>Eukaryota</taxon>
        <taxon>Metazoa</taxon>
        <taxon>Ecdysozoa</taxon>
        <taxon>Nematoda</taxon>
        <taxon>Chromadorea</taxon>
        <taxon>Rhabditida</taxon>
        <taxon>Rhabditina</taxon>
        <taxon>Diplogasteromorpha</taxon>
        <taxon>Diplogasteroidea</taxon>
        <taxon>Neodiplogasteridae</taxon>
        <taxon>Pristionchus</taxon>
    </lineage>
</organism>
<dbReference type="Proteomes" id="UP001432027">
    <property type="component" value="Unassembled WGS sequence"/>
</dbReference>
<name>A0AAV5TVV0_9BILA</name>
<dbReference type="AlphaFoldDB" id="A0AAV5TVV0"/>
<gene>
    <name evidence="1" type="ORF">PENTCL1PPCAC_20571</name>
</gene>